<keyword evidence="2" id="KW-1185">Reference proteome</keyword>
<accession>A0ACC7NU19</accession>
<proteinExistence type="predicted"/>
<dbReference type="Proteomes" id="UP001631969">
    <property type="component" value="Unassembled WGS sequence"/>
</dbReference>
<protein>
    <submittedName>
        <fullName evidence="1">Sigma-70 family RNA polymerase sigma factor</fullName>
    </submittedName>
</protein>
<gene>
    <name evidence="1" type="ORF">ACI1P1_00920</name>
</gene>
<organism evidence="1 2">
    <name type="scientific">Paenibacillus mesotrionivorans</name>
    <dbReference type="NCBI Taxonomy" id="3160968"/>
    <lineage>
        <taxon>Bacteria</taxon>
        <taxon>Bacillati</taxon>
        <taxon>Bacillota</taxon>
        <taxon>Bacilli</taxon>
        <taxon>Bacillales</taxon>
        <taxon>Paenibacillaceae</taxon>
        <taxon>Paenibacillus</taxon>
    </lineage>
</organism>
<evidence type="ECO:0000313" key="2">
    <source>
        <dbReference type="Proteomes" id="UP001631969"/>
    </source>
</evidence>
<comment type="caution">
    <text evidence="1">The sequence shown here is derived from an EMBL/GenBank/DDBJ whole genome shotgun (WGS) entry which is preliminary data.</text>
</comment>
<sequence length="261" mass="30258">MIRKLPDEEAPIDAEALLSSYRESGSKDTAEVLLKHYEGMIRMAAGRLSRNRKDMFEDLFQVGQMSMFRLFNSYDPSFSIPFEAYAMKSIVGHMKNYLRDKSWYVQVPRRIKEKGHALQQALDELSLKLERSPQVNEIAAYLELSEEETIQILVGWDCYQSLSLDTPLFADEAGATLADMIREERDDYHSLEERLDLEQAMEQLKPEERKVLQMAYTEGRSQRHIAEELGVSQMSISRIQRRAMDKLRLLLADPERELESG</sequence>
<dbReference type="EMBL" id="JBJURJ010000001">
    <property type="protein sequence ID" value="MFM9326849.1"/>
    <property type="molecule type" value="Genomic_DNA"/>
</dbReference>
<reference evidence="1" key="1">
    <citation type="submission" date="2024-12" db="EMBL/GenBank/DDBJ databases">
        <authorList>
            <person name="Wu N."/>
        </authorList>
    </citation>
    <scope>NUCLEOTIDE SEQUENCE</scope>
    <source>
        <strain evidence="1">P15</strain>
    </source>
</reference>
<evidence type="ECO:0000313" key="1">
    <source>
        <dbReference type="EMBL" id="MFM9326849.1"/>
    </source>
</evidence>
<name>A0ACC7NU19_9BACL</name>